<sequence>MSLIKTQDAIKTFLLSKKTQKKLAVFLYLAKQTNLDLSSVARKFDLSTKNLSIYLREIQEDLATLPENTLEIQIHHGKISLHTTSNDFLSHYFLLFNYYCVHSTDFILFQAIIKKENNSVWKVSQETNFSSSYIYKRLNNINKLFGLYGISVHFSPSASKVITGSEFQVLYAFLDVYWTIFLNTLALPRYTSTYFEDILTQHIKPEILERLEHASLLKLNLLLHIAKYRFPYTCEDDLQKEFEEHPYLRLFSDSKQTIFCSQSNFSEDQQRVVDIIAPIAIDNFDSAKRTKDLLAALNEISCPEYFYVDSLLTNFCEVFQIPKMREFDRHYFLLILFKNIIYNQLFISQQPNTAILDFLVNKNSTYQKDLQKEIYAFYQNFSAHSSYQLRFKDQENPIWTCELLLRIYKHYSPRKKIKIGVAYSRDFYIASFIMMKIKQAFSEDIIFERTDFSGCDIVITDYPLFDLPKEIDRIYILEEELTREDWELIFSKISIAIFDLQY</sequence>
<dbReference type="HOGENOM" id="CLU_045805_1_0_9"/>
<organism evidence="2 3">
    <name type="scientific">Enterococcus faecalis TX4248</name>
    <dbReference type="NCBI Taxonomy" id="749495"/>
    <lineage>
        <taxon>Bacteria</taxon>
        <taxon>Bacillati</taxon>
        <taxon>Bacillota</taxon>
        <taxon>Bacilli</taxon>
        <taxon>Lactobacillales</taxon>
        <taxon>Enterococcaceae</taxon>
        <taxon>Enterococcus</taxon>
    </lineage>
</organism>
<dbReference type="EMBL" id="AEBR01000009">
    <property type="protein sequence ID" value="EFM83961.1"/>
    <property type="molecule type" value="Genomic_DNA"/>
</dbReference>
<dbReference type="AlphaFoldDB" id="A0A125W9H7"/>
<evidence type="ECO:0000313" key="2">
    <source>
        <dbReference type="EMBL" id="EFM83961.1"/>
    </source>
</evidence>
<name>A0A125W9H7_ENTFL</name>
<accession>A0A125W9H7</accession>
<proteinExistence type="predicted"/>
<comment type="caution">
    <text evidence="2">The sequence shown here is derived from an EMBL/GenBank/DDBJ whole genome shotgun (WGS) entry which is preliminary data.</text>
</comment>
<dbReference type="Proteomes" id="UP000004846">
    <property type="component" value="Unassembled WGS sequence"/>
</dbReference>
<dbReference type="Pfam" id="PF05043">
    <property type="entry name" value="Mga"/>
    <property type="match status" value="1"/>
</dbReference>
<evidence type="ECO:0000313" key="3">
    <source>
        <dbReference type="Proteomes" id="UP000004846"/>
    </source>
</evidence>
<reference evidence="2 3" key="1">
    <citation type="submission" date="2010-07" db="EMBL/GenBank/DDBJ databases">
        <authorList>
            <person name="Sid Ahmed O."/>
        </authorList>
    </citation>
    <scope>NUCLEOTIDE SEQUENCE [LARGE SCALE GENOMIC DNA]</scope>
    <source>
        <strain evidence="2 3">TX4248</strain>
    </source>
</reference>
<feature type="domain" description="Mga helix-turn-helix" evidence="1">
    <location>
        <begin position="96"/>
        <end position="177"/>
    </location>
</feature>
<gene>
    <name evidence="2" type="ORF">HMPREF9498_00413</name>
</gene>
<evidence type="ECO:0000259" key="1">
    <source>
        <dbReference type="Pfam" id="PF05043"/>
    </source>
</evidence>
<dbReference type="InterPro" id="IPR007737">
    <property type="entry name" value="Mga_HTH"/>
</dbReference>
<protein>
    <submittedName>
        <fullName evidence="2">M protein trans-acting positive regulator (MGA)</fullName>
    </submittedName>
</protein>
<dbReference type="RefSeq" id="WP_002371983.1">
    <property type="nucleotide sequence ID" value="NZ_GL454415.1"/>
</dbReference>